<dbReference type="InterPro" id="IPR001179">
    <property type="entry name" value="PPIase_FKBP_dom"/>
</dbReference>
<gene>
    <name evidence="8" type="ORF">BXY64_3637</name>
</gene>
<dbReference type="SUPFAM" id="SSF54534">
    <property type="entry name" value="FKBP-like"/>
    <property type="match status" value="1"/>
</dbReference>
<sequence length="137" mass="15111">MLQDSTIIMKKNKFKQLNEKEILAYISKHQLDAQKTESGLHYVIVSKGEGKIPTPESNVSIAYIGYLTNGNIFDKSENLEINLSVVIEGWKEGLSYFKEGGEGILIIPSHLAYGSTDYGAIPGGSVLIFDIILSKVF</sequence>
<dbReference type="Gene3D" id="3.10.50.40">
    <property type="match status" value="1"/>
</dbReference>
<dbReference type="PANTHER" id="PTHR43811:SF19">
    <property type="entry name" value="39 KDA FK506-BINDING NUCLEAR PROTEIN"/>
    <property type="match status" value="1"/>
</dbReference>
<evidence type="ECO:0000256" key="1">
    <source>
        <dbReference type="ARBA" id="ARBA00000971"/>
    </source>
</evidence>
<dbReference type="PANTHER" id="PTHR43811">
    <property type="entry name" value="FKBP-TYPE PEPTIDYL-PROLYL CIS-TRANS ISOMERASE FKPA"/>
    <property type="match status" value="1"/>
</dbReference>
<reference evidence="8 9" key="1">
    <citation type="submission" date="2018-09" db="EMBL/GenBank/DDBJ databases">
        <title>Genomic Encyclopedia of Archaeal and Bacterial Type Strains, Phase II (KMG-II): from individual species to whole genera.</title>
        <authorList>
            <person name="Goeker M."/>
        </authorList>
    </citation>
    <scope>NUCLEOTIDE SEQUENCE [LARGE SCALE GENOMIC DNA]</scope>
    <source>
        <strain evidence="8 9">DSM 21950</strain>
    </source>
</reference>
<feature type="domain" description="PPIase FKBP-type" evidence="7">
    <location>
        <begin position="56"/>
        <end position="137"/>
    </location>
</feature>
<dbReference type="Proteomes" id="UP000284531">
    <property type="component" value="Unassembled WGS sequence"/>
</dbReference>
<dbReference type="InterPro" id="IPR046357">
    <property type="entry name" value="PPIase_dom_sf"/>
</dbReference>
<dbReference type="EC" id="5.2.1.8" evidence="6"/>
<accession>A0A419WTF9</accession>
<name>A0A419WTF9_9BACT</name>
<keyword evidence="9" id="KW-1185">Reference proteome</keyword>
<evidence type="ECO:0000256" key="4">
    <source>
        <dbReference type="ARBA" id="ARBA00023235"/>
    </source>
</evidence>
<comment type="similarity">
    <text evidence="2 6">Belongs to the FKBP-type PPIase family.</text>
</comment>
<comment type="caution">
    <text evidence="8">The sequence shown here is derived from an EMBL/GenBank/DDBJ whole genome shotgun (WGS) entry which is preliminary data.</text>
</comment>
<keyword evidence="3 5" id="KW-0697">Rotamase</keyword>
<evidence type="ECO:0000256" key="2">
    <source>
        <dbReference type="ARBA" id="ARBA00006577"/>
    </source>
</evidence>
<dbReference type="GO" id="GO:0003755">
    <property type="term" value="F:peptidyl-prolyl cis-trans isomerase activity"/>
    <property type="evidence" value="ECO:0007669"/>
    <property type="project" value="UniProtKB-UniRule"/>
</dbReference>
<evidence type="ECO:0000256" key="6">
    <source>
        <dbReference type="RuleBase" id="RU003915"/>
    </source>
</evidence>
<evidence type="ECO:0000313" key="8">
    <source>
        <dbReference type="EMBL" id="RKD98774.1"/>
    </source>
</evidence>
<evidence type="ECO:0000256" key="5">
    <source>
        <dbReference type="PROSITE-ProRule" id="PRU00277"/>
    </source>
</evidence>
<dbReference type="PROSITE" id="PS50059">
    <property type="entry name" value="FKBP_PPIASE"/>
    <property type="match status" value="1"/>
</dbReference>
<dbReference type="AlphaFoldDB" id="A0A419WTF9"/>
<protein>
    <recommendedName>
        <fullName evidence="6">Peptidyl-prolyl cis-trans isomerase</fullName>
        <ecNumber evidence="6">5.2.1.8</ecNumber>
    </recommendedName>
</protein>
<evidence type="ECO:0000313" key="9">
    <source>
        <dbReference type="Proteomes" id="UP000284531"/>
    </source>
</evidence>
<evidence type="ECO:0000259" key="7">
    <source>
        <dbReference type="PROSITE" id="PS50059"/>
    </source>
</evidence>
<keyword evidence="4 5" id="KW-0413">Isomerase</keyword>
<proteinExistence type="inferred from homology"/>
<organism evidence="8 9">
    <name type="scientific">Marinifilum flexuosum</name>
    <dbReference type="NCBI Taxonomy" id="1117708"/>
    <lineage>
        <taxon>Bacteria</taxon>
        <taxon>Pseudomonadati</taxon>
        <taxon>Bacteroidota</taxon>
        <taxon>Bacteroidia</taxon>
        <taxon>Marinilabiliales</taxon>
        <taxon>Marinifilaceae</taxon>
    </lineage>
</organism>
<comment type="catalytic activity">
    <reaction evidence="1 5 6">
        <text>[protein]-peptidylproline (omega=180) = [protein]-peptidylproline (omega=0)</text>
        <dbReference type="Rhea" id="RHEA:16237"/>
        <dbReference type="Rhea" id="RHEA-COMP:10747"/>
        <dbReference type="Rhea" id="RHEA-COMP:10748"/>
        <dbReference type="ChEBI" id="CHEBI:83833"/>
        <dbReference type="ChEBI" id="CHEBI:83834"/>
        <dbReference type="EC" id="5.2.1.8"/>
    </reaction>
</comment>
<dbReference type="Pfam" id="PF00254">
    <property type="entry name" value="FKBP_C"/>
    <property type="match status" value="1"/>
</dbReference>
<evidence type="ECO:0000256" key="3">
    <source>
        <dbReference type="ARBA" id="ARBA00023110"/>
    </source>
</evidence>
<dbReference type="EMBL" id="RAPQ01000011">
    <property type="protein sequence ID" value="RKD98774.1"/>
    <property type="molecule type" value="Genomic_DNA"/>
</dbReference>